<dbReference type="Proteomes" id="UP000002282">
    <property type="component" value="Chromosome 3L"/>
</dbReference>
<dbReference type="AlphaFoldDB" id="A0A0R1DX53"/>
<keyword evidence="2" id="KW-0732">Signal</keyword>
<sequence length="225" mass="25108">MIWIWSLITLGIIVGAMGGVIISPREDKDKSTTTATTAKSESPPSSESTTTTTTAKSESSPSSESTTTPTTAKVTSPVDLKTNETTLEPLAALDKSITADIENILTKYERECMGNSEFTENLDLLRKAVKWNKNQLEDKINAKINFNTYNGQRISLEKQIDQRIEALNNILPTQEPNSRCSKFYLKQRETLKNAKTLSNEGKSSALLQSKEICKTNDYNDDDYYY</sequence>
<feature type="signal peptide" evidence="2">
    <location>
        <begin position="1"/>
        <end position="18"/>
    </location>
</feature>
<feature type="chain" id="PRO_5006402995" evidence="2">
    <location>
        <begin position="19"/>
        <end position="225"/>
    </location>
</feature>
<evidence type="ECO:0000256" key="1">
    <source>
        <dbReference type="SAM" id="MobiDB-lite"/>
    </source>
</evidence>
<evidence type="ECO:0000313" key="3">
    <source>
        <dbReference type="EMBL" id="KRK01070.1"/>
    </source>
</evidence>
<evidence type="ECO:0000313" key="4">
    <source>
        <dbReference type="Proteomes" id="UP000002282"/>
    </source>
</evidence>
<proteinExistence type="predicted"/>
<accession>A0A0R1DX53</accession>
<name>A0A0R1DX53_DROYA</name>
<evidence type="ECO:0000256" key="2">
    <source>
        <dbReference type="SAM" id="SignalP"/>
    </source>
</evidence>
<reference evidence="3 4" key="1">
    <citation type="journal article" date="2007" name="Nature">
        <title>Evolution of genes and genomes on the Drosophila phylogeny.</title>
        <authorList>
            <consortium name="Drosophila 12 Genomes Consortium"/>
            <person name="Clark A.G."/>
            <person name="Eisen M.B."/>
            <person name="Smith D.R."/>
            <person name="Bergman C.M."/>
            <person name="Oliver B."/>
            <person name="Markow T.A."/>
            <person name="Kaufman T.C."/>
            <person name="Kellis M."/>
            <person name="Gelbart W."/>
            <person name="Iyer V.N."/>
            <person name="Pollard D.A."/>
            <person name="Sackton T.B."/>
            <person name="Larracuente A.M."/>
            <person name="Singh N.D."/>
            <person name="Abad J.P."/>
            <person name="Abt D.N."/>
            <person name="Adryan B."/>
            <person name="Aguade M."/>
            <person name="Akashi H."/>
            <person name="Anderson W.W."/>
            <person name="Aquadro C.F."/>
            <person name="Ardell D.H."/>
            <person name="Arguello R."/>
            <person name="Artieri C.G."/>
            <person name="Barbash D.A."/>
            <person name="Barker D."/>
            <person name="Barsanti P."/>
            <person name="Batterham P."/>
            <person name="Batzoglou S."/>
            <person name="Begun D."/>
            <person name="Bhutkar A."/>
            <person name="Blanco E."/>
            <person name="Bosak S.A."/>
            <person name="Bradley R.K."/>
            <person name="Brand A.D."/>
            <person name="Brent M.R."/>
            <person name="Brooks A.N."/>
            <person name="Brown R.H."/>
            <person name="Butlin R.K."/>
            <person name="Caggese C."/>
            <person name="Calvi B.R."/>
            <person name="Bernardo de Carvalho A."/>
            <person name="Caspi A."/>
            <person name="Castrezana S."/>
            <person name="Celniker S.E."/>
            <person name="Chang J.L."/>
            <person name="Chapple C."/>
            <person name="Chatterji S."/>
            <person name="Chinwalla A."/>
            <person name="Civetta A."/>
            <person name="Clifton S.W."/>
            <person name="Comeron J.M."/>
            <person name="Costello J.C."/>
            <person name="Coyne J.A."/>
            <person name="Daub J."/>
            <person name="David R.G."/>
            <person name="Delcher A.L."/>
            <person name="Delehaunty K."/>
            <person name="Do C.B."/>
            <person name="Ebling H."/>
            <person name="Edwards K."/>
            <person name="Eickbush T."/>
            <person name="Evans J.D."/>
            <person name="Filipski A."/>
            <person name="Findeiss S."/>
            <person name="Freyhult E."/>
            <person name="Fulton L."/>
            <person name="Fulton R."/>
            <person name="Garcia A.C."/>
            <person name="Gardiner A."/>
            <person name="Garfield D.A."/>
            <person name="Garvin B.E."/>
            <person name="Gibson G."/>
            <person name="Gilbert D."/>
            <person name="Gnerre S."/>
            <person name="Godfrey J."/>
            <person name="Good R."/>
            <person name="Gotea V."/>
            <person name="Gravely B."/>
            <person name="Greenberg A.J."/>
            <person name="Griffiths-Jones S."/>
            <person name="Gross S."/>
            <person name="Guigo R."/>
            <person name="Gustafson E.A."/>
            <person name="Haerty W."/>
            <person name="Hahn M.W."/>
            <person name="Halligan D.L."/>
            <person name="Halpern A.L."/>
            <person name="Halter G.M."/>
            <person name="Han M.V."/>
            <person name="Heger A."/>
            <person name="Hillier L."/>
            <person name="Hinrichs A.S."/>
            <person name="Holmes I."/>
            <person name="Hoskins R.A."/>
            <person name="Hubisz M.J."/>
            <person name="Hultmark D."/>
            <person name="Huntley M.A."/>
            <person name="Jaffe D.B."/>
            <person name="Jagadeeshan S."/>
            <person name="Jeck W.R."/>
            <person name="Johnson J."/>
            <person name="Jones C.D."/>
            <person name="Jordan W.C."/>
            <person name="Karpen G.H."/>
            <person name="Kataoka E."/>
            <person name="Keightley P.D."/>
            <person name="Kheradpour P."/>
            <person name="Kirkness E.F."/>
            <person name="Koerich L.B."/>
            <person name="Kristiansen K."/>
            <person name="Kudrna D."/>
            <person name="Kulathinal R.J."/>
            <person name="Kumar S."/>
            <person name="Kwok R."/>
            <person name="Lander E."/>
            <person name="Langley C.H."/>
            <person name="Lapoint R."/>
            <person name="Lazzaro B.P."/>
            <person name="Lee S.J."/>
            <person name="Levesque L."/>
            <person name="Li R."/>
            <person name="Lin C.F."/>
            <person name="Lin M.F."/>
            <person name="Lindblad-Toh K."/>
            <person name="Llopart A."/>
            <person name="Long M."/>
            <person name="Low L."/>
            <person name="Lozovsky E."/>
            <person name="Lu J."/>
            <person name="Luo M."/>
            <person name="Machado C.A."/>
            <person name="Makalowski W."/>
            <person name="Marzo M."/>
            <person name="Matsuda M."/>
            <person name="Matzkin L."/>
            <person name="McAllister B."/>
            <person name="McBride C.S."/>
            <person name="McKernan B."/>
            <person name="McKernan K."/>
            <person name="Mendez-Lago M."/>
            <person name="Minx P."/>
            <person name="Mollenhauer M.U."/>
            <person name="Montooth K."/>
            <person name="Mount S.M."/>
            <person name="Mu X."/>
            <person name="Myers E."/>
            <person name="Negre B."/>
            <person name="Newfeld S."/>
            <person name="Nielsen R."/>
            <person name="Noor M.A."/>
            <person name="O'Grady P."/>
            <person name="Pachter L."/>
            <person name="Papaceit M."/>
            <person name="Parisi M.J."/>
            <person name="Parisi M."/>
            <person name="Parts L."/>
            <person name="Pedersen J.S."/>
            <person name="Pesole G."/>
            <person name="Phillippy A.M."/>
            <person name="Ponting C.P."/>
            <person name="Pop M."/>
            <person name="Porcelli D."/>
            <person name="Powell J.R."/>
            <person name="Prohaska S."/>
            <person name="Pruitt K."/>
            <person name="Puig M."/>
            <person name="Quesneville H."/>
            <person name="Ram K.R."/>
            <person name="Rand D."/>
            <person name="Rasmussen M.D."/>
            <person name="Reed L.K."/>
            <person name="Reenan R."/>
            <person name="Reily A."/>
            <person name="Remington K.A."/>
            <person name="Rieger T.T."/>
            <person name="Ritchie M.G."/>
            <person name="Robin C."/>
            <person name="Rogers Y.H."/>
            <person name="Rohde C."/>
            <person name="Rozas J."/>
            <person name="Rubenfield M.J."/>
            <person name="Ruiz A."/>
            <person name="Russo S."/>
            <person name="Salzberg S.L."/>
            <person name="Sanchez-Gracia A."/>
            <person name="Saranga D.J."/>
            <person name="Sato H."/>
            <person name="Schaeffer S.W."/>
            <person name="Schatz M.C."/>
            <person name="Schlenke T."/>
            <person name="Schwartz R."/>
            <person name="Segarra C."/>
            <person name="Singh R.S."/>
            <person name="Sirot L."/>
            <person name="Sirota M."/>
            <person name="Sisneros N.B."/>
            <person name="Smith C.D."/>
            <person name="Smith T.F."/>
            <person name="Spieth J."/>
            <person name="Stage D.E."/>
            <person name="Stark A."/>
            <person name="Stephan W."/>
            <person name="Strausberg R.L."/>
            <person name="Strempel S."/>
            <person name="Sturgill D."/>
            <person name="Sutton G."/>
            <person name="Sutton G.G."/>
            <person name="Tao W."/>
            <person name="Teichmann S."/>
            <person name="Tobari Y.N."/>
            <person name="Tomimura Y."/>
            <person name="Tsolas J.M."/>
            <person name="Valente V.L."/>
            <person name="Venter E."/>
            <person name="Venter J.C."/>
            <person name="Vicario S."/>
            <person name="Vieira F.G."/>
            <person name="Vilella A.J."/>
            <person name="Villasante A."/>
            <person name="Walenz B."/>
            <person name="Wang J."/>
            <person name="Wasserman M."/>
            <person name="Watts T."/>
            <person name="Wilson D."/>
            <person name="Wilson R.K."/>
            <person name="Wing R.A."/>
            <person name="Wolfner M.F."/>
            <person name="Wong A."/>
            <person name="Wong G.K."/>
            <person name="Wu C.I."/>
            <person name="Wu G."/>
            <person name="Yamamoto D."/>
            <person name="Yang H.P."/>
            <person name="Yang S.P."/>
            <person name="Yorke J.A."/>
            <person name="Yoshida K."/>
            <person name="Zdobnov E."/>
            <person name="Zhang P."/>
            <person name="Zhang Y."/>
            <person name="Zimin A.V."/>
            <person name="Baldwin J."/>
            <person name="Abdouelleil A."/>
            <person name="Abdulkadir J."/>
            <person name="Abebe A."/>
            <person name="Abera B."/>
            <person name="Abreu J."/>
            <person name="Acer S.C."/>
            <person name="Aftuck L."/>
            <person name="Alexander A."/>
            <person name="An P."/>
            <person name="Anderson E."/>
            <person name="Anderson S."/>
            <person name="Arachi H."/>
            <person name="Azer M."/>
            <person name="Bachantsang P."/>
            <person name="Barry A."/>
            <person name="Bayul T."/>
            <person name="Berlin A."/>
            <person name="Bessette D."/>
            <person name="Bloom T."/>
            <person name="Blye J."/>
            <person name="Boguslavskiy L."/>
            <person name="Bonnet C."/>
            <person name="Boukhgalter B."/>
            <person name="Bourzgui I."/>
            <person name="Brown A."/>
            <person name="Cahill P."/>
            <person name="Channer S."/>
            <person name="Cheshatsang Y."/>
            <person name="Chuda L."/>
            <person name="Citroen M."/>
            <person name="Collymore A."/>
            <person name="Cooke P."/>
            <person name="Costello M."/>
            <person name="D'Aco K."/>
            <person name="Daza R."/>
            <person name="De Haan G."/>
            <person name="DeGray S."/>
            <person name="DeMaso C."/>
            <person name="Dhargay N."/>
            <person name="Dooley K."/>
            <person name="Dooley E."/>
            <person name="Doricent M."/>
            <person name="Dorje P."/>
            <person name="Dorjee K."/>
            <person name="Dupes A."/>
            <person name="Elong R."/>
            <person name="Falk J."/>
            <person name="Farina A."/>
            <person name="Faro S."/>
            <person name="Ferguson D."/>
            <person name="Fisher S."/>
            <person name="Foley C.D."/>
            <person name="Franke A."/>
            <person name="Friedrich D."/>
            <person name="Gadbois L."/>
            <person name="Gearin G."/>
            <person name="Gearin C.R."/>
            <person name="Giannoukos G."/>
            <person name="Goode T."/>
            <person name="Graham J."/>
            <person name="Grandbois E."/>
            <person name="Grewal S."/>
            <person name="Gyaltsen K."/>
            <person name="Hafez N."/>
            <person name="Hagos B."/>
            <person name="Hall J."/>
            <person name="Henson C."/>
            <person name="Hollinger A."/>
            <person name="Honan T."/>
            <person name="Huard M.D."/>
            <person name="Hughes L."/>
            <person name="Hurhula B."/>
            <person name="Husby M.E."/>
            <person name="Kamat A."/>
            <person name="Kanga B."/>
            <person name="Kashin S."/>
            <person name="Khazanovich D."/>
            <person name="Kisner P."/>
            <person name="Lance K."/>
            <person name="Lara M."/>
            <person name="Lee W."/>
            <person name="Lennon N."/>
            <person name="Letendre F."/>
            <person name="LeVine R."/>
            <person name="Lipovsky A."/>
            <person name="Liu X."/>
            <person name="Liu J."/>
            <person name="Liu S."/>
            <person name="Lokyitsang T."/>
            <person name="Lokyitsang Y."/>
            <person name="Lubonja R."/>
            <person name="Lui A."/>
            <person name="MacDonald P."/>
            <person name="Magnisalis V."/>
            <person name="Maru K."/>
            <person name="Matthews C."/>
            <person name="McCusker W."/>
            <person name="McDonough S."/>
            <person name="Mehta T."/>
            <person name="Meldrim J."/>
            <person name="Meneus L."/>
            <person name="Mihai O."/>
            <person name="Mihalev A."/>
            <person name="Mihova T."/>
            <person name="Mittelman R."/>
            <person name="Mlenga V."/>
            <person name="Montmayeur A."/>
            <person name="Mulrain L."/>
            <person name="Navidi A."/>
            <person name="Naylor J."/>
            <person name="Negash T."/>
            <person name="Nguyen T."/>
            <person name="Nguyen N."/>
            <person name="Nicol R."/>
            <person name="Norbu C."/>
            <person name="Norbu N."/>
            <person name="Novod N."/>
            <person name="O'Neill B."/>
            <person name="Osman S."/>
            <person name="Markiewicz E."/>
            <person name="Oyono O.L."/>
            <person name="Patti C."/>
            <person name="Phunkhang P."/>
            <person name="Pierre F."/>
            <person name="Priest M."/>
            <person name="Raghuraman S."/>
            <person name="Rege F."/>
            <person name="Reyes R."/>
            <person name="Rise C."/>
            <person name="Rogov P."/>
            <person name="Ross K."/>
            <person name="Ryan E."/>
            <person name="Settipalli S."/>
            <person name="Shea T."/>
            <person name="Sherpa N."/>
            <person name="Shi L."/>
            <person name="Shih D."/>
            <person name="Sparrow T."/>
            <person name="Spaulding J."/>
            <person name="Stalker J."/>
            <person name="Stange-Thomann N."/>
            <person name="Stavropoulos S."/>
            <person name="Stone C."/>
            <person name="Strader C."/>
            <person name="Tesfaye S."/>
            <person name="Thomson T."/>
            <person name="Thoulutsang Y."/>
            <person name="Thoulutsang D."/>
            <person name="Topham K."/>
            <person name="Topping I."/>
            <person name="Tsamla T."/>
            <person name="Vassiliev H."/>
            <person name="Vo A."/>
            <person name="Wangchuk T."/>
            <person name="Wangdi T."/>
            <person name="Weiand M."/>
            <person name="Wilkinson J."/>
            <person name="Wilson A."/>
            <person name="Yadav S."/>
            <person name="Young G."/>
            <person name="Yu Q."/>
            <person name="Zembek L."/>
            <person name="Zhong D."/>
            <person name="Zimmer A."/>
            <person name="Zwirko Z."/>
            <person name="Jaffe D.B."/>
            <person name="Alvarez P."/>
            <person name="Brockman W."/>
            <person name="Butler J."/>
            <person name="Chin C."/>
            <person name="Gnerre S."/>
            <person name="Grabherr M."/>
            <person name="Kleber M."/>
            <person name="Mauceli E."/>
            <person name="MacCallum I."/>
        </authorList>
    </citation>
    <scope>NUCLEOTIDE SEQUENCE [LARGE SCALE GENOMIC DNA]</scope>
    <source>
        <strain evidence="4">Tai18E2 / Tucson 14021-0261.01</strain>
    </source>
</reference>
<feature type="compositionally biased region" description="Low complexity" evidence="1">
    <location>
        <begin position="32"/>
        <end position="76"/>
    </location>
</feature>
<dbReference type="EMBL" id="CM000159">
    <property type="protein sequence ID" value="KRK01070.1"/>
    <property type="molecule type" value="Genomic_DNA"/>
</dbReference>
<gene>
    <name evidence="3" type="primary">Dyak\GE28359</name>
    <name evidence="3" type="synonym">GE28359</name>
    <name evidence="3" type="ORF">Dyak_GE28359</name>
</gene>
<reference evidence="3 4" key="2">
    <citation type="journal article" date="2007" name="PLoS Biol.">
        <title>Principles of genome evolution in the Drosophila melanogaster species group.</title>
        <authorList>
            <person name="Ranz J.M."/>
            <person name="Maurin D."/>
            <person name="Chan Y.S."/>
            <person name="von Grotthuss M."/>
            <person name="Hillier L.W."/>
            <person name="Roote J."/>
            <person name="Ashburner M."/>
            <person name="Bergman C.M."/>
        </authorList>
    </citation>
    <scope>NUCLEOTIDE SEQUENCE [LARGE SCALE GENOMIC DNA]</scope>
    <source>
        <strain evidence="4">Tai18E2 / Tucson 14021-0261.01</strain>
    </source>
</reference>
<feature type="region of interest" description="Disordered" evidence="1">
    <location>
        <begin position="24"/>
        <end position="81"/>
    </location>
</feature>
<dbReference type="OrthoDB" id="7861733at2759"/>
<keyword evidence="4" id="KW-1185">Reference proteome</keyword>
<protein>
    <submittedName>
        <fullName evidence="3">Uncharacterized protein, isoform B</fullName>
    </submittedName>
</protein>
<organism evidence="3 4">
    <name type="scientific">Drosophila yakuba</name>
    <name type="common">Fruit fly</name>
    <dbReference type="NCBI Taxonomy" id="7245"/>
    <lineage>
        <taxon>Eukaryota</taxon>
        <taxon>Metazoa</taxon>
        <taxon>Ecdysozoa</taxon>
        <taxon>Arthropoda</taxon>
        <taxon>Hexapoda</taxon>
        <taxon>Insecta</taxon>
        <taxon>Pterygota</taxon>
        <taxon>Neoptera</taxon>
        <taxon>Endopterygota</taxon>
        <taxon>Diptera</taxon>
        <taxon>Brachycera</taxon>
        <taxon>Muscomorpha</taxon>
        <taxon>Ephydroidea</taxon>
        <taxon>Drosophilidae</taxon>
        <taxon>Drosophila</taxon>
        <taxon>Sophophora</taxon>
    </lineage>
</organism>